<keyword evidence="2 7" id="KW-0813">Transport</keyword>
<evidence type="ECO:0000313" key="10">
    <source>
        <dbReference type="EMBL" id="TQN31213.1"/>
    </source>
</evidence>
<dbReference type="SUPFAM" id="SSF161098">
    <property type="entry name" value="MetI-like"/>
    <property type="match status" value="1"/>
</dbReference>
<evidence type="ECO:0000313" key="11">
    <source>
        <dbReference type="Proteomes" id="UP000317422"/>
    </source>
</evidence>
<keyword evidence="5 7" id="KW-1133">Transmembrane helix</keyword>
<keyword evidence="4 7" id="KW-0812">Transmembrane</keyword>
<proteinExistence type="inferred from homology"/>
<dbReference type="EMBL" id="VFQC01000001">
    <property type="protein sequence ID" value="TQN31213.1"/>
    <property type="molecule type" value="Genomic_DNA"/>
</dbReference>
<accession>A0A543NHB3</accession>
<dbReference type="Pfam" id="PF00528">
    <property type="entry name" value="BPD_transp_1"/>
    <property type="match status" value="1"/>
</dbReference>
<feature type="transmembrane region" description="Helical" evidence="7">
    <location>
        <begin position="47"/>
        <end position="69"/>
    </location>
</feature>
<evidence type="ECO:0000256" key="7">
    <source>
        <dbReference type="RuleBase" id="RU363032"/>
    </source>
</evidence>
<dbReference type="InterPro" id="IPR000515">
    <property type="entry name" value="MetI-like"/>
</dbReference>
<dbReference type="AlphaFoldDB" id="A0A543NHB3"/>
<keyword evidence="11" id="KW-1185">Reference proteome</keyword>
<feature type="compositionally biased region" description="Basic and acidic residues" evidence="8">
    <location>
        <begin position="1"/>
        <end position="24"/>
    </location>
</feature>
<feature type="transmembrane region" description="Helical" evidence="7">
    <location>
        <begin position="148"/>
        <end position="168"/>
    </location>
</feature>
<evidence type="ECO:0000256" key="2">
    <source>
        <dbReference type="ARBA" id="ARBA00022448"/>
    </source>
</evidence>
<protein>
    <submittedName>
        <fullName evidence="10">Carbohydrate ABC transporter membrane protein 1 (CUT1 family)</fullName>
    </submittedName>
</protein>
<dbReference type="Proteomes" id="UP000317422">
    <property type="component" value="Unassembled WGS sequence"/>
</dbReference>
<dbReference type="OrthoDB" id="34224at2"/>
<evidence type="ECO:0000256" key="6">
    <source>
        <dbReference type="ARBA" id="ARBA00023136"/>
    </source>
</evidence>
<gene>
    <name evidence="10" type="ORF">FHX37_1108</name>
</gene>
<dbReference type="InterPro" id="IPR050809">
    <property type="entry name" value="UgpAE/MalFG_permease"/>
</dbReference>
<feature type="transmembrane region" description="Helical" evidence="7">
    <location>
        <begin position="211"/>
        <end position="236"/>
    </location>
</feature>
<feature type="transmembrane region" description="Helical" evidence="7">
    <location>
        <begin position="111"/>
        <end position="136"/>
    </location>
</feature>
<feature type="region of interest" description="Disordered" evidence="8">
    <location>
        <begin position="1"/>
        <end position="25"/>
    </location>
</feature>
<evidence type="ECO:0000256" key="8">
    <source>
        <dbReference type="SAM" id="MobiDB-lite"/>
    </source>
</evidence>
<reference evidence="10 11" key="1">
    <citation type="submission" date="2019-06" db="EMBL/GenBank/DDBJ databases">
        <title>Sequencing the genomes of 1000 actinobacteria strains.</title>
        <authorList>
            <person name="Klenk H.-P."/>
        </authorList>
    </citation>
    <scope>NUCLEOTIDE SEQUENCE [LARGE SCALE GENOMIC DNA]</scope>
    <source>
        <strain evidence="10 11">DSM 45015</strain>
    </source>
</reference>
<evidence type="ECO:0000256" key="1">
    <source>
        <dbReference type="ARBA" id="ARBA00004651"/>
    </source>
</evidence>
<feature type="domain" description="ABC transmembrane type-1" evidence="9">
    <location>
        <begin position="111"/>
        <end position="336"/>
    </location>
</feature>
<dbReference type="InterPro" id="IPR035906">
    <property type="entry name" value="MetI-like_sf"/>
</dbReference>
<keyword evidence="6 7" id="KW-0472">Membrane</keyword>
<feature type="transmembrane region" description="Helical" evidence="7">
    <location>
        <begin position="315"/>
        <end position="338"/>
    </location>
</feature>
<comment type="caution">
    <text evidence="10">The sequence shown here is derived from an EMBL/GenBank/DDBJ whole genome shotgun (WGS) entry which is preliminary data.</text>
</comment>
<evidence type="ECO:0000256" key="3">
    <source>
        <dbReference type="ARBA" id="ARBA00022475"/>
    </source>
</evidence>
<dbReference type="PANTHER" id="PTHR43227:SF8">
    <property type="entry name" value="DIACETYLCHITOBIOSE UPTAKE SYSTEM PERMEASE PROTEIN DASB"/>
    <property type="match status" value="1"/>
</dbReference>
<comment type="similarity">
    <text evidence="7">Belongs to the binding-protein-dependent transport system permease family.</text>
</comment>
<evidence type="ECO:0000256" key="5">
    <source>
        <dbReference type="ARBA" id="ARBA00022989"/>
    </source>
</evidence>
<keyword evidence="3" id="KW-1003">Cell membrane</keyword>
<sequence length="348" mass="37827">MSTDPADRPGPHRVDPGRERHERGGPVASELTRLLRSSSYSQRMSRFALALVSPTFLVVALVVVVPFFWTLFLALTDVRLIDLPDTHLFNADYTVDNVTRVLSSANFWESAVVTVCYTFFGTVGSVAVGLVAALALRRAFPGRALLRSLVLVPFAVPVVAAALVWQTALDPQFGFVNAAGQRWLGWEEPVLFLSQRMAHPSVLGVTVPVPVALLTVIAFEVWRSFAFSFLFLLARLQAVNGELVEAARIDGAAPSQVFRHVVLPQLAGVISLLLMLRAIFIFQNFTDIYLLTGGAGGTQVLSVQVYEYLTARSDLGGASALGLVMAAAMGVLLVGYIWRTEPRSGRRA</sequence>
<dbReference type="GO" id="GO:0055085">
    <property type="term" value="P:transmembrane transport"/>
    <property type="evidence" value="ECO:0007669"/>
    <property type="project" value="InterPro"/>
</dbReference>
<organism evidence="10 11">
    <name type="scientific">Haloactinospora alba</name>
    <dbReference type="NCBI Taxonomy" id="405555"/>
    <lineage>
        <taxon>Bacteria</taxon>
        <taxon>Bacillati</taxon>
        <taxon>Actinomycetota</taxon>
        <taxon>Actinomycetes</taxon>
        <taxon>Streptosporangiales</taxon>
        <taxon>Nocardiopsidaceae</taxon>
        <taxon>Haloactinospora</taxon>
    </lineage>
</organism>
<evidence type="ECO:0000259" key="9">
    <source>
        <dbReference type="PROSITE" id="PS50928"/>
    </source>
</evidence>
<name>A0A543NHB3_9ACTN</name>
<dbReference type="Gene3D" id="1.10.3720.10">
    <property type="entry name" value="MetI-like"/>
    <property type="match status" value="1"/>
</dbReference>
<dbReference type="GO" id="GO:0005886">
    <property type="term" value="C:plasma membrane"/>
    <property type="evidence" value="ECO:0007669"/>
    <property type="project" value="UniProtKB-SubCell"/>
</dbReference>
<dbReference type="CDD" id="cd06261">
    <property type="entry name" value="TM_PBP2"/>
    <property type="match status" value="1"/>
</dbReference>
<evidence type="ECO:0000256" key="4">
    <source>
        <dbReference type="ARBA" id="ARBA00022692"/>
    </source>
</evidence>
<feature type="transmembrane region" description="Helical" evidence="7">
    <location>
        <begin position="257"/>
        <end position="282"/>
    </location>
</feature>
<comment type="subcellular location">
    <subcellularLocation>
        <location evidence="1 7">Cell membrane</location>
        <topology evidence="1 7">Multi-pass membrane protein</topology>
    </subcellularLocation>
</comment>
<dbReference type="PROSITE" id="PS50928">
    <property type="entry name" value="ABC_TM1"/>
    <property type="match status" value="1"/>
</dbReference>
<dbReference type="PANTHER" id="PTHR43227">
    <property type="entry name" value="BLL4140 PROTEIN"/>
    <property type="match status" value="1"/>
</dbReference>